<dbReference type="AlphaFoldDB" id="A0A8B8BUL9"/>
<protein>
    <submittedName>
        <fullName evidence="3">Uncharacterized protein LOC111113241</fullName>
    </submittedName>
</protein>
<organism evidence="2 3">
    <name type="scientific">Crassostrea virginica</name>
    <name type="common">Eastern oyster</name>
    <dbReference type="NCBI Taxonomy" id="6565"/>
    <lineage>
        <taxon>Eukaryota</taxon>
        <taxon>Metazoa</taxon>
        <taxon>Spiralia</taxon>
        <taxon>Lophotrochozoa</taxon>
        <taxon>Mollusca</taxon>
        <taxon>Bivalvia</taxon>
        <taxon>Autobranchia</taxon>
        <taxon>Pteriomorphia</taxon>
        <taxon>Ostreida</taxon>
        <taxon>Ostreoidea</taxon>
        <taxon>Ostreidae</taxon>
        <taxon>Crassostrea</taxon>
    </lineage>
</organism>
<feature type="compositionally biased region" description="Low complexity" evidence="1">
    <location>
        <begin position="84"/>
        <end position="107"/>
    </location>
</feature>
<keyword evidence="2" id="KW-1185">Reference proteome</keyword>
<dbReference type="Proteomes" id="UP000694844">
    <property type="component" value="Chromosome 9"/>
</dbReference>
<dbReference type="GeneID" id="111113241"/>
<gene>
    <name evidence="3" type="primary">LOC111113241</name>
</gene>
<feature type="compositionally biased region" description="Basic residues" evidence="1">
    <location>
        <begin position="117"/>
        <end position="126"/>
    </location>
</feature>
<evidence type="ECO:0000313" key="2">
    <source>
        <dbReference type="Proteomes" id="UP000694844"/>
    </source>
</evidence>
<dbReference type="KEGG" id="cvn:111113241"/>
<reference evidence="3" key="1">
    <citation type="submission" date="2025-08" db="UniProtKB">
        <authorList>
            <consortium name="RefSeq"/>
        </authorList>
    </citation>
    <scope>IDENTIFICATION</scope>
    <source>
        <tissue evidence="3">Whole sample</tissue>
    </source>
</reference>
<evidence type="ECO:0000256" key="1">
    <source>
        <dbReference type="SAM" id="MobiDB-lite"/>
    </source>
</evidence>
<name>A0A8B8BUL9_CRAVI</name>
<dbReference type="RefSeq" id="XP_022307048.1">
    <property type="nucleotide sequence ID" value="XM_022451340.1"/>
</dbReference>
<proteinExistence type="predicted"/>
<feature type="region of interest" description="Disordered" evidence="1">
    <location>
        <begin position="26"/>
        <end position="126"/>
    </location>
</feature>
<accession>A0A8B8BUL9</accession>
<sequence length="126" mass="14089">MSDIDWKKGQKADKTIARVLEILEQRENVSEQAPKKQQFHTPVTSSSDDSSESSSDESDRGCTRVYIIPQRRHQHTSLSELHDSSCSSRALPSFARSRSSAVSFGSSEPGTSMPVRRTNRVRKPPD</sequence>
<evidence type="ECO:0000313" key="3">
    <source>
        <dbReference type="RefSeq" id="XP_022307048.1"/>
    </source>
</evidence>